<reference evidence="2" key="1">
    <citation type="journal article" date="2023" name="Mol. Biol. Evol.">
        <title>Third-Generation Sequencing Reveals the Adaptive Role of the Epigenome in Three Deep-Sea Polychaetes.</title>
        <authorList>
            <person name="Perez M."/>
            <person name="Aroh O."/>
            <person name="Sun Y."/>
            <person name="Lan Y."/>
            <person name="Juniper S.K."/>
            <person name="Young C.R."/>
            <person name="Angers B."/>
            <person name="Qian P.Y."/>
        </authorList>
    </citation>
    <scope>NUCLEOTIDE SEQUENCE</scope>
    <source>
        <strain evidence="2">P08H-3</strain>
    </source>
</reference>
<accession>A0AAD9NFF6</accession>
<feature type="chain" id="PRO_5041962332" evidence="1">
    <location>
        <begin position="18"/>
        <end position="99"/>
    </location>
</feature>
<dbReference type="AlphaFoldDB" id="A0AAD9NFF6"/>
<dbReference type="EMBL" id="JAODUP010000037">
    <property type="protein sequence ID" value="KAK2166628.1"/>
    <property type="molecule type" value="Genomic_DNA"/>
</dbReference>
<sequence length="99" mass="11034">MSKGCFILHITLYSLQGLLDPPLAYQKCTEVAAKQQIFYKLATISKVTRLQSHAEHLERVKIDDRAMVGLIDSELLVTTISYCAASTENVIDSRAMDTT</sequence>
<dbReference type="Proteomes" id="UP001208570">
    <property type="component" value="Unassembled WGS sequence"/>
</dbReference>
<keyword evidence="3" id="KW-1185">Reference proteome</keyword>
<evidence type="ECO:0000313" key="3">
    <source>
        <dbReference type="Proteomes" id="UP001208570"/>
    </source>
</evidence>
<gene>
    <name evidence="2" type="ORF">LSH36_37g10042</name>
</gene>
<protein>
    <submittedName>
        <fullName evidence="2">Uncharacterized protein</fullName>
    </submittedName>
</protein>
<organism evidence="2 3">
    <name type="scientific">Paralvinella palmiformis</name>
    <dbReference type="NCBI Taxonomy" id="53620"/>
    <lineage>
        <taxon>Eukaryota</taxon>
        <taxon>Metazoa</taxon>
        <taxon>Spiralia</taxon>
        <taxon>Lophotrochozoa</taxon>
        <taxon>Annelida</taxon>
        <taxon>Polychaeta</taxon>
        <taxon>Sedentaria</taxon>
        <taxon>Canalipalpata</taxon>
        <taxon>Terebellida</taxon>
        <taxon>Terebelliformia</taxon>
        <taxon>Alvinellidae</taxon>
        <taxon>Paralvinella</taxon>
    </lineage>
</organism>
<keyword evidence="1" id="KW-0732">Signal</keyword>
<comment type="caution">
    <text evidence="2">The sequence shown here is derived from an EMBL/GenBank/DDBJ whole genome shotgun (WGS) entry which is preliminary data.</text>
</comment>
<evidence type="ECO:0000313" key="2">
    <source>
        <dbReference type="EMBL" id="KAK2166628.1"/>
    </source>
</evidence>
<proteinExistence type="predicted"/>
<evidence type="ECO:0000256" key="1">
    <source>
        <dbReference type="SAM" id="SignalP"/>
    </source>
</evidence>
<feature type="signal peptide" evidence="1">
    <location>
        <begin position="1"/>
        <end position="17"/>
    </location>
</feature>
<name>A0AAD9NFF6_9ANNE</name>